<dbReference type="Pfam" id="PF04782">
    <property type="entry name" value="DUF632"/>
    <property type="match status" value="1"/>
</dbReference>
<dbReference type="OrthoDB" id="674656at2759"/>
<organism evidence="2 3">
    <name type="scientific">Phtheirospermum japonicum</name>
    <dbReference type="NCBI Taxonomy" id="374723"/>
    <lineage>
        <taxon>Eukaryota</taxon>
        <taxon>Viridiplantae</taxon>
        <taxon>Streptophyta</taxon>
        <taxon>Embryophyta</taxon>
        <taxon>Tracheophyta</taxon>
        <taxon>Spermatophyta</taxon>
        <taxon>Magnoliopsida</taxon>
        <taxon>eudicotyledons</taxon>
        <taxon>Gunneridae</taxon>
        <taxon>Pentapetalae</taxon>
        <taxon>asterids</taxon>
        <taxon>lamiids</taxon>
        <taxon>Lamiales</taxon>
        <taxon>Orobanchaceae</taxon>
        <taxon>Orobanchaceae incertae sedis</taxon>
        <taxon>Phtheirospermum</taxon>
    </lineage>
</organism>
<gene>
    <name evidence="2" type="ORF">PHJA_001352100</name>
</gene>
<proteinExistence type="predicted"/>
<evidence type="ECO:0000313" key="3">
    <source>
        <dbReference type="Proteomes" id="UP000653305"/>
    </source>
</evidence>
<dbReference type="EMBL" id="BMAC01000266">
    <property type="protein sequence ID" value="GFP92080.1"/>
    <property type="molecule type" value="Genomic_DNA"/>
</dbReference>
<evidence type="ECO:0000259" key="1">
    <source>
        <dbReference type="Pfam" id="PF04782"/>
    </source>
</evidence>
<dbReference type="InterPro" id="IPR006867">
    <property type="entry name" value="DUF632"/>
</dbReference>
<dbReference type="PANTHER" id="PTHR21450:SF59">
    <property type="entry name" value="PROTEIN, PUTATIVE_ 48652-45869-RELATED"/>
    <property type="match status" value="1"/>
</dbReference>
<sequence length="264" mass="31250">MIEQETHATVLDKMLAWEKKLYDEVKAGEMMKYEYQKKLYSLNKLKKWGSNTESLEKMKAALSHLHTRYNVDMQSMDSTVSEINRLLDDQLYRKLVSLVDGMTTIWETIRLQHENKSKIVQYLRLLDISQSPKDTSDHHHERTRQLGGVVQEWHTHFSELMGQQKEYIKALNSWLKLNLIPIDTSWKEKVSSPGRPQTPRYRCFCMRGTIISGSFRDEPAKATINNFAAIIKNIWQHQKEELEFRNKCGESRKELIRRTRDFEN</sequence>
<accession>A0A830BXA9</accession>
<name>A0A830BXA9_9LAMI</name>
<keyword evidence="3" id="KW-1185">Reference proteome</keyword>
<feature type="domain" description="DUF632" evidence="1">
    <location>
        <begin position="3"/>
        <end position="232"/>
    </location>
</feature>
<protein>
    <recommendedName>
        <fullName evidence="1">DUF632 domain-containing protein</fullName>
    </recommendedName>
</protein>
<dbReference type="Proteomes" id="UP000653305">
    <property type="component" value="Unassembled WGS sequence"/>
</dbReference>
<dbReference type="AlphaFoldDB" id="A0A830BXA9"/>
<dbReference type="PANTHER" id="PTHR21450">
    <property type="entry name" value="PROTEIN ALTERED PHOSPHATE STARVATION RESPONSE 1"/>
    <property type="match status" value="1"/>
</dbReference>
<evidence type="ECO:0000313" key="2">
    <source>
        <dbReference type="EMBL" id="GFP92080.1"/>
    </source>
</evidence>
<comment type="caution">
    <text evidence="2">The sequence shown here is derived from an EMBL/GenBank/DDBJ whole genome shotgun (WGS) entry which is preliminary data.</text>
</comment>
<reference evidence="2" key="1">
    <citation type="submission" date="2020-07" db="EMBL/GenBank/DDBJ databases">
        <title>Ethylene signaling mediates host invasion by parasitic plants.</title>
        <authorList>
            <person name="Yoshida S."/>
        </authorList>
    </citation>
    <scope>NUCLEOTIDE SEQUENCE</scope>
    <source>
        <strain evidence="2">Okayama</strain>
    </source>
</reference>